<feature type="compositionally biased region" description="Basic and acidic residues" evidence="1">
    <location>
        <begin position="244"/>
        <end position="258"/>
    </location>
</feature>
<organism evidence="2 3">
    <name type="scientific">Eimeria maxima</name>
    <name type="common">Coccidian parasite</name>
    <dbReference type="NCBI Taxonomy" id="5804"/>
    <lineage>
        <taxon>Eukaryota</taxon>
        <taxon>Sar</taxon>
        <taxon>Alveolata</taxon>
        <taxon>Apicomplexa</taxon>
        <taxon>Conoidasida</taxon>
        <taxon>Coccidia</taxon>
        <taxon>Eucoccidiorida</taxon>
        <taxon>Eimeriorina</taxon>
        <taxon>Eimeriidae</taxon>
        <taxon>Eimeria</taxon>
    </lineage>
</organism>
<dbReference type="EMBL" id="HG722169">
    <property type="protein sequence ID" value="CDJ61656.1"/>
    <property type="molecule type" value="Genomic_DNA"/>
</dbReference>
<keyword evidence="3" id="KW-1185">Reference proteome</keyword>
<dbReference type="Proteomes" id="UP000030763">
    <property type="component" value="Unassembled WGS sequence"/>
</dbReference>
<accession>U6MCB2</accession>
<evidence type="ECO:0000313" key="2">
    <source>
        <dbReference type="EMBL" id="CDJ61656.1"/>
    </source>
</evidence>
<dbReference type="VEuPathDB" id="ToxoDB:EMWEY_00043540"/>
<dbReference type="GeneID" id="25338340"/>
<feature type="compositionally biased region" description="Polar residues" evidence="1">
    <location>
        <begin position="65"/>
        <end position="81"/>
    </location>
</feature>
<evidence type="ECO:0000256" key="1">
    <source>
        <dbReference type="SAM" id="MobiDB-lite"/>
    </source>
</evidence>
<dbReference type="OMA" id="REMTHKQ"/>
<protein>
    <submittedName>
        <fullName evidence="2">Uncharacterized protein</fullName>
    </submittedName>
</protein>
<sequence>MTPDKLLTTRIMPQESSTAGADDAPTYPMQLTTPPPHLRFAGGGVEAEPAKTPHMRTSRNREQPNETPVATETSSVATQTRAPRRPSGSDISLAASVTSAENGAPSYATTKARTVSSYIDAGIGATSSRTQRRTTAGASAPPMSSAPEDMQRNANSSAGEVDATQETSAVSMLGSSPKRPPSLAGLGLTGSSRQRERPLSSRKPQSRPGIIPNGGQSVRIPVSTTAPDITVGLTTAFSLQTSRPESDGSRGRVFRGSEADTQDAEGSREDETTCLVGNCPSSGFLGTAARPGTEAGASGTFPYDGQGDYMEESLGNNFTGGYDLNMGILQPDHFVVDSEETAIPEFIHGILPEHEQDTPEPDASPRSGLLSYRRLGERPPLREAASPGSSGRREAAGGSGKKPTEGKGSNSDATAGGEKDEEEDPYEEYPDHCGDLATFIEGRQVVEWDIPIFNGIVHVLSSSVLRPDIEAIATEIAFWQCTHQFCFECPFLTPFLLKFLDNIGIITGKKPFEFMPPPGVRPDWVCRGAFDYYPAGWTKQTWLKYLETMHSSDKRIMKRNAELVTRAAHERHQIALLYESVRLQSIEARRRYDPLRPISDPFYDPQYKNMKKSFDEKNFECKGEEVNREMTHKQMHKILPAVYPWKR</sequence>
<proteinExistence type="predicted"/>
<feature type="compositionally biased region" description="Acidic residues" evidence="1">
    <location>
        <begin position="419"/>
        <end position="428"/>
    </location>
</feature>
<dbReference type="AlphaFoldDB" id="U6MCB2"/>
<feature type="region of interest" description="Disordered" evidence="1">
    <location>
        <begin position="353"/>
        <end position="431"/>
    </location>
</feature>
<feature type="compositionally biased region" description="Polar residues" evidence="1">
    <location>
        <begin position="152"/>
        <end position="174"/>
    </location>
</feature>
<gene>
    <name evidence="2" type="ORF">EMWEY_00043540</name>
</gene>
<reference evidence="2" key="1">
    <citation type="submission" date="2013-10" db="EMBL/GenBank/DDBJ databases">
        <title>Genomic analysis of the causative agents of coccidiosis in chickens.</title>
        <authorList>
            <person name="Reid A.J."/>
            <person name="Blake D."/>
            <person name="Billington K."/>
            <person name="Browne H."/>
            <person name="Dunn M."/>
            <person name="Hung S."/>
            <person name="Kawahara F."/>
            <person name="Miranda-Saavedra D."/>
            <person name="Mourier T."/>
            <person name="Nagra H."/>
            <person name="Otto T.D."/>
            <person name="Rawlings N."/>
            <person name="Sanchez A."/>
            <person name="Sanders M."/>
            <person name="Subramaniam C."/>
            <person name="Tay Y."/>
            <person name="Dear P."/>
            <person name="Doerig C."/>
            <person name="Gruber A."/>
            <person name="Parkinson J."/>
            <person name="Shirley M."/>
            <person name="Wan K.L."/>
            <person name="Berriman M."/>
            <person name="Tomley F."/>
            <person name="Pain A."/>
        </authorList>
    </citation>
    <scope>NUCLEOTIDE SEQUENCE [LARGE SCALE GENOMIC DNA]</scope>
    <source>
        <strain evidence="2">Weybridge</strain>
    </source>
</reference>
<feature type="region of interest" description="Disordered" evidence="1">
    <location>
        <begin position="236"/>
        <end position="275"/>
    </location>
</feature>
<reference evidence="2" key="2">
    <citation type="submission" date="2013-10" db="EMBL/GenBank/DDBJ databases">
        <authorList>
            <person name="Aslett M."/>
        </authorList>
    </citation>
    <scope>NUCLEOTIDE SEQUENCE [LARGE SCALE GENOMIC DNA]</scope>
    <source>
        <strain evidence="2">Weybridge</strain>
    </source>
</reference>
<feature type="region of interest" description="Disordered" evidence="1">
    <location>
        <begin position="123"/>
        <end position="223"/>
    </location>
</feature>
<feature type="region of interest" description="Disordered" evidence="1">
    <location>
        <begin position="1"/>
        <end position="91"/>
    </location>
</feature>
<dbReference type="RefSeq" id="XP_013338306.1">
    <property type="nucleotide sequence ID" value="XM_013482852.1"/>
</dbReference>
<name>U6MCB2_EIMMA</name>
<feature type="compositionally biased region" description="Low complexity" evidence="1">
    <location>
        <begin position="124"/>
        <end position="147"/>
    </location>
</feature>
<evidence type="ECO:0000313" key="3">
    <source>
        <dbReference type="Proteomes" id="UP000030763"/>
    </source>
</evidence>
<dbReference type="OrthoDB" id="347346at2759"/>